<dbReference type="Proteomes" id="UP000324689">
    <property type="component" value="Unassembled WGS sequence"/>
</dbReference>
<organism evidence="1 2">
    <name type="scientific">Microcystis aeruginosa NIES-2521</name>
    <dbReference type="NCBI Taxonomy" id="2303983"/>
    <lineage>
        <taxon>Bacteria</taxon>
        <taxon>Bacillati</taxon>
        <taxon>Cyanobacteriota</taxon>
        <taxon>Cyanophyceae</taxon>
        <taxon>Oscillatoriophycideae</taxon>
        <taxon>Chroococcales</taxon>
        <taxon>Microcystaceae</taxon>
        <taxon>Microcystis</taxon>
    </lineage>
</organism>
<evidence type="ECO:0000313" key="2">
    <source>
        <dbReference type="Proteomes" id="UP000324689"/>
    </source>
</evidence>
<sequence>MFKDCKTAGDNLEGAKASVERLTRLVLLIAIAYTHSTLKVQSIRVKNQTEYIERRRKIKQKTTKNSDFWIGLYGSSWVATCNFLRDWVEELIRINSNKLPFYQRGQRAMDIIQQAV</sequence>
<protein>
    <recommendedName>
        <fullName evidence="3">Transposase</fullName>
    </recommendedName>
</protein>
<accession>A0A5A5S8M5</accession>
<dbReference type="RefSeq" id="WP_216643849.1">
    <property type="nucleotide sequence ID" value="NZ_BHVQ01000069.1"/>
</dbReference>
<gene>
    <name evidence="1" type="ORF">MiTs_03726</name>
</gene>
<comment type="caution">
    <text evidence="1">The sequence shown here is derived from an EMBL/GenBank/DDBJ whole genome shotgun (WGS) entry which is preliminary data.</text>
</comment>
<name>A0A5A5S8M5_MICAE</name>
<evidence type="ECO:0008006" key="3">
    <source>
        <dbReference type="Google" id="ProtNLM"/>
    </source>
</evidence>
<dbReference type="AlphaFoldDB" id="A0A5A5S8M5"/>
<dbReference type="EMBL" id="BHVQ01000069">
    <property type="protein sequence ID" value="GCA81707.1"/>
    <property type="molecule type" value="Genomic_DNA"/>
</dbReference>
<proteinExistence type="predicted"/>
<evidence type="ECO:0000313" key="1">
    <source>
        <dbReference type="EMBL" id="GCA81707.1"/>
    </source>
</evidence>
<reference evidence="1 2" key="1">
    <citation type="submission" date="2018-09" db="EMBL/GenBank/DDBJ databases">
        <title>Evolutionary history of phycoerythrin pigmentation in the water bloom-forming cyanobacterium Microcystis aeruginosa.</title>
        <authorList>
            <person name="Tanabe Y."/>
            <person name="Tanabe Y."/>
            <person name="Yamaguchi H."/>
        </authorList>
    </citation>
    <scope>NUCLEOTIDE SEQUENCE [LARGE SCALE GENOMIC DNA]</scope>
    <source>
        <strain evidence="1 2">NIES-2521</strain>
    </source>
</reference>